<evidence type="ECO:0000259" key="1">
    <source>
        <dbReference type="Pfam" id="PF20652"/>
    </source>
</evidence>
<dbReference type="InterPro" id="IPR048630">
    <property type="entry name" value="Sec8_M"/>
</dbReference>
<organism evidence="2 3">
    <name type="scientific">Mycena indigotica</name>
    <dbReference type="NCBI Taxonomy" id="2126181"/>
    <lineage>
        <taxon>Eukaryota</taxon>
        <taxon>Fungi</taxon>
        <taxon>Dikarya</taxon>
        <taxon>Basidiomycota</taxon>
        <taxon>Agaricomycotina</taxon>
        <taxon>Agaricomycetes</taxon>
        <taxon>Agaricomycetidae</taxon>
        <taxon>Agaricales</taxon>
        <taxon>Marasmiineae</taxon>
        <taxon>Mycenaceae</taxon>
        <taxon>Mycena</taxon>
    </lineage>
</organism>
<evidence type="ECO:0000313" key="3">
    <source>
        <dbReference type="Proteomes" id="UP000636479"/>
    </source>
</evidence>
<dbReference type="Proteomes" id="UP000636479">
    <property type="component" value="Unassembled WGS sequence"/>
</dbReference>
<evidence type="ECO:0000313" key="2">
    <source>
        <dbReference type="EMBL" id="KAF7312778.1"/>
    </source>
</evidence>
<feature type="domain" description="Exocyst complex component Sec8 middle helical bundle" evidence="1">
    <location>
        <begin position="58"/>
        <end position="112"/>
    </location>
</feature>
<proteinExistence type="predicted"/>
<dbReference type="AlphaFoldDB" id="A0A8H6T6P2"/>
<gene>
    <name evidence="2" type="ORF">MIND_00292900</name>
</gene>
<keyword evidence="3" id="KW-1185">Reference proteome</keyword>
<accession>A0A8H6T6P2</accession>
<comment type="caution">
    <text evidence="2">The sequence shown here is derived from an EMBL/GenBank/DDBJ whole genome shotgun (WGS) entry which is preliminary data.</text>
</comment>
<dbReference type="Pfam" id="PF20652">
    <property type="entry name" value="Sec8_C"/>
    <property type="match status" value="2"/>
</dbReference>
<dbReference type="RefSeq" id="XP_037224886.1">
    <property type="nucleotide sequence ID" value="XM_037359791.1"/>
</dbReference>
<protein>
    <submittedName>
        <fullName evidence="2">Sec8 exocyst complex component specific domain-containing protein</fullName>
    </submittedName>
</protein>
<sequence length="114" mass="12487">MIHPMISTTPHSAATVRKGRSSASIAAATASNPESDSFSYIETLLEAFAVLGKLGIFTLDEVEERAEYGRSRSTSTSKAAWKVSNLRLVALESSAKQVDHEVLKDFFWTTYSMP</sequence>
<dbReference type="OrthoDB" id="272977at2759"/>
<reference evidence="2" key="1">
    <citation type="submission" date="2020-05" db="EMBL/GenBank/DDBJ databases">
        <title>Mycena genomes resolve the evolution of fungal bioluminescence.</title>
        <authorList>
            <person name="Tsai I.J."/>
        </authorList>
    </citation>
    <scope>NUCLEOTIDE SEQUENCE</scope>
    <source>
        <strain evidence="2">171206Taipei</strain>
    </source>
</reference>
<name>A0A8H6T6P2_9AGAR</name>
<dbReference type="GeneID" id="59342307"/>
<dbReference type="EMBL" id="JACAZF010000002">
    <property type="protein sequence ID" value="KAF7312778.1"/>
    <property type="molecule type" value="Genomic_DNA"/>
</dbReference>
<feature type="domain" description="Exocyst complex component Sec8 middle helical bundle" evidence="1">
    <location>
        <begin position="32"/>
        <end position="55"/>
    </location>
</feature>